<dbReference type="AlphaFoldDB" id="A0AAV7KSR8"/>
<accession>A0AAV7KSR8</accession>
<gene>
    <name evidence="1" type="ORF">NDU88_002155</name>
</gene>
<reference evidence="1" key="1">
    <citation type="journal article" date="2022" name="bioRxiv">
        <title>Sequencing and chromosome-scale assembly of the giantPleurodeles waltlgenome.</title>
        <authorList>
            <person name="Brown T."/>
            <person name="Elewa A."/>
            <person name="Iarovenko S."/>
            <person name="Subramanian E."/>
            <person name="Araus A.J."/>
            <person name="Petzold A."/>
            <person name="Susuki M."/>
            <person name="Suzuki K.-i.T."/>
            <person name="Hayashi T."/>
            <person name="Toyoda A."/>
            <person name="Oliveira C."/>
            <person name="Osipova E."/>
            <person name="Leigh N.D."/>
            <person name="Simon A."/>
            <person name="Yun M.H."/>
        </authorList>
    </citation>
    <scope>NUCLEOTIDE SEQUENCE</scope>
    <source>
        <strain evidence="1">20211129_DDA</strain>
        <tissue evidence="1">Liver</tissue>
    </source>
</reference>
<organism evidence="1 2">
    <name type="scientific">Pleurodeles waltl</name>
    <name type="common">Iberian ribbed newt</name>
    <dbReference type="NCBI Taxonomy" id="8319"/>
    <lineage>
        <taxon>Eukaryota</taxon>
        <taxon>Metazoa</taxon>
        <taxon>Chordata</taxon>
        <taxon>Craniata</taxon>
        <taxon>Vertebrata</taxon>
        <taxon>Euteleostomi</taxon>
        <taxon>Amphibia</taxon>
        <taxon>Batrachia</taxon>
        <taxon>Caudata</taxon>
        <taxon>Salamandroidea</taxon>
        <taxon>Salamandridae</taxon>
        <taxon>Pleurodelinae</taxon>
        <taxon>Pleurodeles</taxon>
    </lineage>
</organism>
<dbReference type="Proteomes" id="UP001066276">
    <property type="component" value="Chromosome 12"/>
</dbReference>
<protein>
    <submittedName>
        <fullName evidence="1">Uncharacterized protein</fullName>
    </submittedName>
</protein>
<dbReference type="EMBL" id="JANPWB010000016">
    <property type="protein sequence ID" value="KAJ1081983.1"/>
    <property type="molecule type" value="Genomic_DNA"/>
</dbReference>
<comment type="caution">
    <text evidence="1">The sequence shown here is derived from an EMBL/GenBank/DDBJ whole genome shotgun (WGS) entry which is preliminary data.</text>
</comment>
<name>A0AAV7KSR8_PLEWA</name>
<evidence type="ECO:0000313" key="2">
    <source>
        <dbReference type="Proteomes" id="UP001066276"/>
    </source>
</evidence>
<proteinExistence type="predicted"/>
<keyword evidence="2" id="KW-1185">Reference proteome</keyword>
<sequence length="110" mass="12066">MGVEVKRFVVGGVNLLDLGARAWTVHVCEVDGCWVSEWECWRLLGGGPDRVGEDMWMDVVEVSASELCVLHDVVVVAVDAVHADVSADVTAREEEEDGEWSCVCNCLLFV</sequence>
<evidence type="ECO:0000313" key="1">
    <source>
        <dbReference type="EMBL" id="KAJ1081983.1"/>
    </source>
</evidence>